<reference evidence="1 2" key="1">
    <citation type="submission" date="2016-10" db="EMBL/GenBank/DDBJ databases">
        <authorList>
            <person name="de Groot N.N."/>
        </authorList>
    </citation>
    <scope>NUCLEOTIDE SEQUENCE [LARGE SCALE GENOMIC DNA]</scope>
    <source>
        <strain evidence="1 2">IBRC-M10015</strain>
    </source>
</reference>
<dbReference type="AlphaFoldDB" id="A0A1G8RQI8"/>
<accession>A0A1G8RQI8</accession>
<evidence type="ECO:0000313" key="2">
    <source>
        <dbReference type="Proteomes" id="UP000198856"/>
    </source>
</evidence>
<dbReference type="Proteomes" id="UP000198856">
    <property type="component" value="Unassembled WGS sequence"/>
</dbReference>
<dbReference type="STRING" id="890420.SAMN05216226_10131"/>
<proteinExistence type="predicted"/>
<evidence type="ECO:0000313" key="1">
    <source>
        <dbReference type="EMBL" id="SDJ18640.1"/>
    </source>
</evidence>
<organism evidence="1 2">
    <name type="scientific">Halovenus aranensis</name>
    <dbReference type="NCBI Taxonomy" id="890420"/>
    <lineage>
        <taxon>Archaea</taxon>
        <taxon>Methanobacteriati</taxon>
        <taxon>Methanobacteriota</taxon>
        <taxon>Stenosarchaea group</taxon>
        <taxon>Halobacteria</taxon>
        <taxon>Halobacteriales</taxon>
        <taxon>Haloarculaceae</taxon>
        <taxon>Halovenus</taxon>
    </lineage>
</organism>
<sequence length="175" mass="18870">MSQPKVSGKFVEALAASAGAVSPVFEQKIEQYLRYNGIDSVDPGAWYSYEQFASAVTDVEEDIGSMTAMDAGAEMIATAEEIADMSSIAETMELAQDVHSAAYRNFTPDAVGQWSHEYTDTGNSRIAAYGGWRYPQGFTQGIVKGYAKASNDVVQAEITETATTSDEVFAFVVQS</sequence>
<protein>
    <submittedName>
        <fullName evidence="1">Uncharacterized protein</fullName>
    </submittedName>
</protein>
<gene>
    <name evidence="1" type="ORF">SAMN05216226_10131</name>
</gene>
<keyword evidence="2" id="KW-1185">Reference proteome</keyword>
<dbReference type="EMBL" id="FNFC01000001">
    <property type="protein sequence ID" value="SDJ18640.1"/>
    <property type="molecule type" value="Genomic_DNA"/>
</dbReference>
<dbReference type="RefSeq" id="WP_092698198.1">
    <property type="nucleotide sequence ID" value="NZ_FNFC01000001.1"/>
</dbReference>
<name>A0A1G8RQI8_9EURY</name>